<dbReference type="GO" id="GO:0001897">
    <property type="term" value="P:symbiont-mediated cytolysis of host cell"/>
    <property type="evidence" value="ECO:0007669"/>
    <property type="project" value="UniProtKB-ARBA"/>
</dbReference>
<dbReference type="GO" id="GO:0006508">
    <property type="term" value="P:proteolysis"/>
    <property type="evidence" value="ECO:0007669"/>
    <property type="project" value="UniProtKB-KW"/>
</dbReference>
<keyword evidence="4" id="KW-0788">Thiol protease</keyword>
<organism evidence="6">
    <name type="scientific">uncultured Caudovirales phage</name>
    <dbReference type="NCBI Taxonomy" id="2100421"/>
    <lineage>
        <taxon>Viruses</taxon>
        <taxon>Duplodnaviria</taxon>
        <taxon>Heunggongvirae</taxon>
        <taxon>Uroviricota</taxon>
        <taxon>Caudoviricetes</taxon>
        <taxon>Peduoviridae</taxon>
        <taxon>Maltschvirus</taxon>
        <taxon>Maltschvirus maltsch</taxon>
    </lineage>
</organism>
<dbReference type="EMBL" id="LR798269">
    <property type="protein sequence ID" value="CAB5219089.1"/>
    <property type="molecule type" value="Genomic_DNA"/>
</dbReference>
<dbReference type="InterPro" id="IPR000064">
    <property type="entry name" value="NLP_P60_dom"/>
</dbReference>
<evidence type="ECO:0000256" key="4">
    <source>
        <dbReference type="ARBA" id="ARBA00022807"/>
    </source>
</evidence>
<evidence type="ECO:0000313" key="6">
    <source>
        <dbReference type="EMBL" id="CAB5219089.1"/>
    </source>
</evidence>
<comment type="similarity">
    <text evidence="1">Belongs to the peptidase C40 family.</text>
</comment>
<evidence type="ECO:0000256" key="2">
    <source>
        <dbReference type="ARBA" id="ARBA00022670"/>
    </source>
</evidence>
<dbReference type="InterPro" id="IPR051202">
    <property type="entry name" value="Peptidase_C40"/>
</dbReference>
<keyword evidence="6" id="KW-0449">Lipoprotein</keyword>
<gene>
    <name evidence="6" type="ORF">UFOVP222_24</name>
</gene>
<evidence type="ECO:0000256" key="3">
    <source>
        <dbReference type="ARBA" id="ARBA00022801"/>
    </source>
</evidence>
<name>A0A6J5TBR2_9CAUD</name>
<dbReference type="PANTHER" id="PTHR47053:SF1">
    <property type="entry name" value="MUREIN DD-ENDOPEPTIDASE MEPH-RELATED"/>
    <property type="match status" value="1"/>
</dbReference>
<dbReference type="InterPro" id="IPR038765">
    <property type="entry name" value="Papain-like_cys_pep_sf"/>
</dbReference>
<dbReference type="SUPFAM" id="SSF54001">
    <property type="entry name" value="Cysteine proteinases"/>
    <property type="match status" value="1"/>
</dbReference>
<dbReference type="PROSITE" id="PS51935">
    <property type="entry name" value="NLPC_P60"/>
    <property type="match status" value="1"/>
</dbReference>
<dbReference type="GO" id="GO:0008234">
    <property type="term" value="F:cysteine-type peptidase activity"/>
    <property type="evidence" value="ECO:0007669"/>
    <property type="project" value="UniProtKB-KW"/>
</dbReference>
<proteinExistence type="inferred from homology"/>
<keyword evidence="2" id="KW-0645">Protease</keyword>
<reference evidence="6" key="1">
    <citation type="submission" date="2020-05" db="EMBL/GenBank/DDBJ databases">
        <authorList>
            <person name="Chiriac C."/>
            <person name="Salcher M."/>
            <person name="Ghai R."/>
            <person name="Kavagutti S V."/>
        </authorList>
    </citation>
    <scope>NUCLEOTIDE SEQUENCE</scope>
</reference>
<sequence>MNKKFAAIGVMALTLTTCSTPSQAYEQKPTVSKVVTAPSFMNSLKELEIKAKISMNTNKLNSAISHLKKYVGKTWYVFSGNTPRGWDCSGLTMWTYEQLGIELKHSASVQKNSGIKHKTPKIGDIVAFGWKGWSGAAHVGIYIGNGKMIHAPSPGHRTMVENIAKFAKYGYSKVTYTRIVQTN</sequence>
<dbReference type="Pfam" id="PF00877">
    <property type="entry name" value="NLPC_P60"/>
    <property type="match status" value="1"/>
</dbReference>
<evidence type="ECO:0000256" key="1">
    <source>
        <dbReference type="ARBA" id="ARBA00007074"/>
    </source>
</evidence>
<feature type="domain" description="NlpC/P60" evidence="5">
    <location>
        <begin position="57"/>
        <end position="181"/>
    </location>
</feature>
<dbReference type="PANTHER" id="PTHR47053">
    <property type="entry name" value="MUREIN DD-ENDOPEPTIDASE MEPH-RELATED"/>
    <property type="match status" value="1"/>
</dbReference>
<dbReference type="Gene3D" id="3.90.1720.10">
    <property type="entry name" value="endopeptidase domain like (from Nostoc punctiforme)"/>
    <property type="match status" value="1"/>
</dbReference>
<evidence type="ECO:0000259" key="5">
    <source>
        <dbReference type="PROSITE" id="PS51935"/>
    </source>
</evidence>
<accession>A0A6J5TBR2</accession>
<protein>
    <submittedName>
        <fullName evidence="6">Outer membrane lipoprotein</fullName>
    </submittedName>
</protein>
<keyword evidence="3" id="KW-0378">Hydrolase</keyword>